<gene>
    <name evidence="2" type="ORF">GCM10010151_63750</name>
</gene>
<accession>A0ABN0XIE4</accession>
<dbReference type="EMBL" id="BAAABM010000064">
    <property type="protein sequence ID" value="GAA0365007.1"/>
    <property type="molecule type" value="Genomic_DNA"/>
</dbReference>
<evidence type="ECO:0000313" key="3">
    <source>
        <dbReference type="Proteomes" id="UP001501822"/>
    </source>
</evidence>
<feature type="chain" id="PRO_5045671288" description="Streptomyces killer toxin-like beta/gamma crystallin domain-containing protein" evidence="1">
    <location>
        <begin position="30"/>
        <end position="113"/>
    </location>
</feature>
<dbReference type="RefSeq" id="WP_252803427.1">
    <property type="nucleotide sequence ID" value="NZ_BAAABM010000064.1"/>
</dbReference>
<reference evidence="2 3" key="1">
    <citation type="journal article" date="2019" name="Int. J. Syst. Evol. Microbiol.">
        <title>The Global Catalogue of Microorganisms (GCM) 10K type strain sequencing project: providing services to taxonomists for standard genome sequencing and annotation.</title>
        <authorList>
            <consortium name="The Broad Institute Genomics Platform"/>
            <consortium name="The Broad Institute Genome Sequencing Center for Infectious Disease"/>
            <person name="Wu L."/>
            <person name="Ma J."/>
        </authorList>
    </citation>
    <scope>NUCLEOTIDE SEQUENCE [LARGE SCALE GENOMIC DNA]</scope>
    <source>
        <strain evidence="2 3">JCM 3146</strain>
    </source>
</reference>
<protein>
    <recommendedName>
        <fullName evidence="4">Streptomyces killer toxin-like beta/gamma crystallin domain-containing protein</fullName>
    </recommendedName>
</protein>
<evidence type="ECO:0008006" key="4">
    <source>
        <dbReference type="Google" id="ProtNLM"/>
    </source>
</evidence>
<evidence type="ECO:0000313" key="2">
    <source>
        <dbReference type="EMBL" id="GAA0365007.1"/>
    </source>
</evidence>
<evidence type="ECO:0000256" key="1">
    <source>
        <dbReference type="SAM" id="SignalP"/>
    </source>
</evidence>
<dbReference type="Proteomes" id="UP001501822">
    <property type="component" value="Unassembled WGS sequence"/>
</dbReference>
<keyword evidence="3" id="KW-1185">Reference proteome</keyword>
<keyword evidence="1" id="KW-0732">Signal</keyword>
<organism evidence="2 3">
    <name type="scientific">Actinoallomurus spadix</name>
    <dbReference type="NCBI Taxonomy" id="79912"/>
    <lineage>
        <taxon>Bacteria</taxon>
        <taxon>Bacillati</taxon>
        <taxon>Actinomycetota</taxon>
        <taxon>Actinomycetes</taxon>
        <taxon>Streptosporangiales</taxon>
        <taxon>Thermomonosporaceae</taxon>
        <taxon>Actinoallomurus</taxon>
    </lineage>
</organism>
<comment type="caution">
    <text evidence="2">The sequence shown here is derived from an EMBL/GenBank/DDBJ whole genome shotgun (WGS) entry which is preliminary data.</text>
</comment>
<feature type="signal peptide" evidence="1">
    <location>
        <begin position="1"/>
        <end position="29"/>
    </location>
</feature>
<name>A0ABN0XIE4_9ACTN</name>
<proteinExistence type="predicted"/>
<sequence>MFKRVIAAGLAAAGLAALSAGMVGSPAHADVNCTPDTFFVLHASTTNGGTPLSECLEGHDITYDMGFAVDLIRAGNTSGYLIRGSDGRHVRFGNHQEMYFGPAGVVFEAIHFN</sequence>